<dbReference type="EMBL" id="QJJK01000005">
    <property type="protein sequence ID" value="PXW58840.1"/>
    <property type="molecule type" value="Genomic_DNA"/>
</dbReference>
<dbReference type="AlphaFoldDB" id="A0A2V3U800"/>
<sequence>MDMTTSCTSCIFFDNHAANGKAPAADAGLCRFNPPVSQPGPDAHGLWPVVTTNDWCGHFTAQRQTSRAA</sequence>
<name>A0A2V3U800_9HYPH</name>
<protein>
    <submittedName>
        <fullName evidence="1">Uncharacterized protein</fullName>
    </submittedName>
</protein>
<comment type="caution">
    <text evidence="1">The sequence shown here is derived from an EMBL/GenBank/DDBJ whole genome shotgun (WGS) entry which is preliminary data.</text>
</comment>
<evidence type="ECO:0000313" key="2">
    <source>
        <dbReference type="Proteomes" id="UP000248021"/>
    </source>
</evidence>
<gene>
    <name evidence="1" type="ORF">C7450_105188</name>
</gene>
<evidence type="ECO:0000313" key="1">
    <source>
        <dbReference type="EMBL" id="PXW58840.1"/>
    </source>
</evidence>
<accession>A0A2V3U800</accession>
<dbReference type="Proteomes" id="UP000248021">
    <property type="component" value="Unassembled WGS sequence"/>
</dbReference>
<organism evidence="1 2">
    <name type="scientific">Chelatococcus asaccharovorans</name>
    <dbReference type="NCBI Taxonomy" id="28210"/>
    <lineage>
        <taxon>Bacteria</taxon>
        <taxon>Pseudomonadati</taxon>
        <taxon>Pseudomonadota</taxon>
        <taxon>Alphaproteobacteria</taxon>
        <taxon>Hyphomicrobiales</taxon>
        <taxon>Chelatococcaceae</taxon>
        <taxon>Chelatococcus</taxon>
    </lineage>
</organism>
<reference evidence="1 2" key="1">
    <citation type="submission" date="2018-05" db="EMBL/GenBank/DDBJ databases">
        <title>Genomic Encyclopedia of Type Strains, Phase IV (KMG-IV): sequencing the most valuable type-strain genomes for metagenomic binning, comparative biology and taxonomic classification.</title>
        <authorList>
            <person name="Goeker M."/>
        </authorList>
    </citation>
    <scope>NUCLEOTIDE SEQUENCE [LARGE SCALE GENOMIC DNA]</scope>
    <source>
        <strain evidence="1 2">DSM 6462</strain>
    </source>
</reference>
<proteinExistence type="predicted"/>
<keyword evidence="2" id="KW-1185">Reference proteome</keyword>